<evidence type="ECO:0000313" key="3">
    <source>
        <dbReference type="Proteomes" id="UP000664288"/>
    </source>
</evidence>
<dbReference type="RefSeq" id="WP_207352988.1">
    <property type="nucleotide sequence ID" value="NZ_JAFMPY010000039.1"/>
</dbReference>
<sequence length="248" mass="26616">MKILKFLLAGLVAIFLLPTAASAALWYLGDHATSWRTADWSSSGLLPPAGEVAEARVYVMSARTGGLKGAVAEHAWIVVKDEGGRPYERWDKVGWGMPVHRDAFPPDGVWYSNEPHVVFEASGAAAERLIPEIRAAIADYPFAMRGGYHIFPGPNSNSFVAHVMRHVPAIDAVLPPVSVGRDYPTDGSLVFVDPDGRDVHASLFGYAGISAGWKTGLEINLLGLVAGVDIRRLGIKVPAFGTFALLAE</sequence>
<keyword evidence="3" id="KW-1185">Reference proteome</keyword>
<reference evidence="2 3" key="1">
    <citation type="submission" date="2021-03" db="EMBL/GenBank/DDBJ databases">
        <title>Whole genome sequence of Jiella sp. MQZ13P-4.</title>
        <authorList>
            <person name="Tuo L."/>
        </authorList>
    </citation>
    <scope>NUCLEOTIDE SEQUENCE [LARGE SCALE GENOMIC DNA]</scope>
    <source>
        <strain evidence="2 3">MQZ13P-4</strain>
    </source>
</reference>
<comment type="caution">
    <text evidence="2">The sequence shown here is derived from an EMBL/GenBank/DDBJ whole genome shotgun (WGS) entry which is preliminary data.</text>
</comment>
<dbReference type="EMBL" id="JAFMPY010000039">
    <property type="protein sequence ID" value="MBO0906356.1"/>
    <property type="molecule type" value="Genomic_DNA"/>
</dbReference>
<protein>
    <submittedName>
        <fullName evidence="2">DUF3750 domain-containing protein</fullName>
    </submittedName>
</protein>
<feature type="chain" id="PRO_5046424865" evidence="1">
    <location>
        <begin position="24"/>
        <end position="248"/>
    </location>
</feature>
<proteinExistence type="predicted"/>
<dbReference type="Proteomes" id="UP000664288">
    <property type="component" value="Unassembled WGS sequence"/>
</dbReference>
<accession>A0ABS3JCR2</accession>
<gene>
    <name evidence="2" type="ORF">J1C47_22125</name>
</gene>
<feature type="signal peptide" evidence="1">
    <location>
        <begin position="1"/>
        <end position="23"/>
    </location>
</feature>
<dbReference type="Pfam" id="PF12570">
    <property type="entry name" value="DUF3750"/>
    <property type="match status" value="1"/>
</dbReference>
<organism evidence="2 3">
    <name type="scientific">Jiella sonneratiae</name>
    <dbReference type="NCBI Taxonomy" id="2816856"/>
    <lineage>
        <taxon>Bacteria</taxon>
        <taxon>Pseudomonadati</taxon>
        <taxon>Pseudomonadota</taxon>
        <taxon>Alphaproteobacteria</taxon>
        <taxon>Hyphomicrobiales</taxon>
        <taxon>Aurantimonadaceae</taxon>
        <taxon>Jiella</taxon>
    </lineage>
</organism>
<name>A0ABS3JCR2_9HYPH</name>
<evidence type="ECO:0000313" key="2">
    <source>
        <dbReference type="EMBL" id="MBO0906356.1"/>
    </source>
</evidence>
<evidence type="ECO:0000256" key="1">
    <source>
        <dbReference type="SAM" id="SignalP"/>
    </source>
</evidence>
<keyword evidence="1" id="KW-0732">Signal</keyword>
<dbReference type="InterPro" id="IPR022224">
    <property type="entry name" value="DUF3750"/>
</dbReference>